<keyword evidence="1" id="KW-0732">Signal</keyword>
<comment type="caution">
    <text evidence="3">The sequence shown here is derived from an EMBL/GenBank/DDBJ whole genome shotgun (WGS) entry which is preliminary data.</text>
</comment>
<dbReference type="RefSeq" id="WP_342690576.1">
    <property type="nucleotide sequence ID" value="NZ_JBCGDP010000002.1"/>
</dbReference>
<evidence type="ECO:0000313" key="3">
    <source>
        <dbReference type="EMBL" id="MEM0575487.1"/>
    </source>
</evidence>
<dbReference type="EMBL" id="JBCGDP010000002">
    <property type="protein sequence ID" value="MEM0575487.1"/>
    <property type="molecule type" value="Genomic_DNA"/>
</dbReference>
<evidence type="ECO:0000259" key="2">
    <source>
        <dbReference type="Pfam" id="PF12697"/>
    </source>
</evidence>
<keyword evidence="3" id="KW-0378">Hydrolase</keyword>
<proteinExistence type="predicted"/>
<dbReference type="InterPro" id="IPR000073">
    <property type="entry name" value="AB_hydrolase_1"/>
</dbReference>
<evidence type="ECO:0000313" key="4">
    <source>
        <dbReference type="Proteomes" id="UP001468798"/>
    </source>
</evidence>
<organism evidence="3 4">
    <name type="scientific">Flavobacterium polysaccharolyticum</name>
    <dbReference type="NCBI Taxonomy" id="3133148"/>
    <lineage>
        <taxon>Bacteria</taxon>
        <taxon>Pseudomonadati</taxon>
        <taxon>Bacteroidota</taxon>
        <taxon>Flavobacteriia</taxon>
        <taxon>Flavobacteriales</taxon>
        <taxon>Flavobacteriaceae</taxon>
        <taxon>Flavobacterium</taxon>
    </lineage>
</organism>
<accession>A0ABU9NJS4</accession>
<reference evidence="3 4" key="1">
    <citation type="submission" date="2024-03" db="EMBL/GenBank/DDBJ databases">
        <title>Two novel species of the genus Flavobacterium exhibiting potentially degradation of complex polysaccharides.</title>
        <authorList>
            <person name="Lian X."/>
        </authorList>
    </citation>
    <scope>NUCLEOTIDE SEQUENCE [LARGE SCALE GENOMIC DNA]</scope>
    <source>
        <strain evidence="3 4">N6</strain>
    </source>
</reference>
<dbReference type="SUPFAM" id="SSF53474">
    <property type="entry name" value="alpha/beta-Hydrolases"/>
    <property type="match status" value="1"/>
</dbReference>
<feature type="signal peptide" evidence="1">
    <location>
        <begin position="1"/>
        <end position="19"/>
    </location>
</feature>
<dbReference type="GO" id="GO:0016787">
    <property type="term" value="F:hydrolase activity"/>
    <property type="evidence" value="ECO:0007669"/>
    <property type="project" value="UniProtKB-KW"/>
</dbReference>
<protein>
    <submittedName>
        <fullName evidence="3">Alpha/beta hydrolase</fullName>
    </submittedName>
</protein>
<sequence length="286" mass="32031">MKKIILSTVLLLIASLAFSQQPTSFQVQVIGKGKPVIMIPGYSCPGEVWKETAEQLKKNYELHIISIAGFGGTPPIESEHLLQTVKEEIIAYTKNNRLKKPSLIGHSLGAFLTLWIQSQAPDLFGKSICVDGLPFLTAMGKPNTTADDVKKMPQFDKKAVVANFKSLPNEGYIENMTKSMLYQVSDSLRAKAIAKWSFDSDRTTLGSTLVELSTTDLRGELAKIKQPNLVLTSFWGTKETSEKEYNLQYALLKNKTIKVAQAKHFIMYDTPEWFYNEIELFLNAKS</sequence>
<gene>
    <name evidence="3" type="ORF">WFZ86_03170</name>
</gene>
<keyword evidence="4" id="KW-1185">Reference proteome</keyword>
<evidence type="ECO:0000256" key="1">
    <source>
        <dbReference type="SAM" id="SignalP"/>
    </source>
</evidence>
<dbReference type="InterPro" id="IPR029058">
    <property type="entry name" value="AB_hydrolase_fold"/>
</dbReference>
<feature type="chain" id="PRO_5047182023" evidence="1">
    <location>
        <begin position="20"/>
        <end position="286"/>
    </location>
</feature>
<name>A0ABU9NJS4_9FLAO</name>
<dbReference type="Pfam" id="PF12697">
    <property type="entry name" value="Abhydrolase_6"/>
    <property type="match status" value="1"/>
</dbReference>
<dbReference type="PANTHER" id="PTHR46438:SF11">
    <property type="entry name" value="LIPASE-RELATED"/>
    <property type="match status" value="1"/>
</dbReference>
<feature type="domain" description="AB hydrolase-1" evidence="2">
    <location>
        <begin position="36"/>
        <end position="275"/>
    </location>
</feature>
<dbReference type="Gene3D" id="3.40.50.1820">
    <property type="entry name" value="alpha/beta hydrolase"/>
    <property type="match status" value="1"/>
</dbReference>
<dbReference type="Proteomes" id="UP001468798">
    <property type="component" value="Unassembled WGS sequence"/>
</dbReference>
<dbReference type="PANTHER" id="PTHR46438">
    <property type="entry name" value="ALPHA/BETA-HYDROLASES SUPERFAMILY PROTEIN"/>
    <property type="match status" value="1"/>
</dbReference>